<comment type="subcellular location">
    <subcellularLocation>
        <location evidence="1">Mitochondrion inner membrane</location>
        <topology evidence="1">Single-pass membrane protein</topology>
    </subcellularLocation>
</comment>
<evidence type="ECO:0000313" key="10">
    <source>
        <dbReference type="EMBL" id="CAD8526401.1"/>
    </source>
</evidence>
<dbReference type="PROSITE" id="PS51758">
    <property type="entry name" value="LETM1_RBD"/>
    <property type="match status" value="1"/>
</dbReference>
<keyword evidence="3" id="KW-0999">Mitochondrion inner membrane</keyword>
<keyword evidence="4" id="KW-1133">Transmembrane helix</keyword>
<gene>
    <name evidence="10" type="ORF">CLEP1334_LOCUS1884</name>
</gene>
<dbReference type="GO" id="GO:0030003">
    <property type="term" value="P:intracellular monoatomic cation homeostasis"/>
    <property type="evidence" value="ECO:0007669"/>
    <property type="project" value="TreeGrafter"/>
</dbReference>
<evidence type="ECO:0000259" key="9">
    <source>
        <dbReference type="PROSITE" id="PS51758"/>
    </source>
</evidence>
<protein>
    <recommendedName>
        <fullName evidence="9">Letm1 RBD domain-containing protein</fullName>
    </recommendedName>
</protein>
<organism evidence="10">
    <name type="scientific">Calcidiscus leptoporus</name>
    <dbReference type="NCBI Taxonomy" id="127549"/>
    <lineage>
        <taxon>Eukaryota</taxon>
        <taxon>Haptista</taxon>
        <taxon>Haptophyta</taxon>
        <taxon>Prymnesiophyceae</taxon>
        <taxon>Coccolithales</taxon>
        <taxon>Calcidiscaceae</taxon>
        <taxon>Calcidiscus</taxon>
    </lineage>
</organism>
<evidence type="ECO:0000256" key="7">
    <source>
        <dbReference type="PROSITE-ProRule" id="PRU01094"/>
    </source>
</evidence>
<evidence type="ECO:0000256" key="4">
    <source>
        <dbReference type="ARBA" id="ARBA00022989"/>
    </source>
</evidence>
<dbReference type="GO" id="GO:0043022">
    <property type="term" value="F:ribosome binding"/>
    <property type="evidence" value="ECO:0007669"/>
    <property type="project" value="InterPro"/>
</dbReference>
<evidence type="ECO:0000256" key="1">
    <source>
        <dbReference type="ARBA" id="ARBA00004434"/>
    </source>
</evidence>
<evidence type="ECO:0000256" key="3">
    <source>
        <dbReference type="ARBA" id="ARBA00022792"/>
    </source>
</evidence>
<keyword evidence="6" id="KW-0472">Membrane</keyword>
<evidence type="ECO:0000256" key="6">
    <source>
        <dbReference type="ARBA" id="ARBA00023136"/>
    </source>
</evidence>
<dbReference type="PANTHER" id="PTHR14009:SF1">
    <property type="entry name" value="MITOCHONDRIAL PROTON_CALCIUM EXCHANGER PROTEIN"/>
    <property type="match status" value="1"/>
</dbReference>
<feature type="domain" description="Letm1 RBD" evidence="9">
    <location>
        <begin position="142"/>
        <end position="344"/>
    </location>
</feature>
<dbReference type="EMBL" id="HBER01003678">
    <property type="protein sequence ID" value="CAD8526401.1"/>
    <property type="molecule type" value="Transcribed_RNA"/>
</dbReference>
<name>A0A7S0IMW7_9EUKA</name>
<evidence type="ECO:0000256" key="8">
    <source>
        <dbReference type="SAM" id="SignalP"/>
    </source>
</evidence>
<dbReference type="PANTHER" id="PTHR14009">
    <property type="entry name" value="LEUCINE ZIPPER-EF-HAND CONTAINING TRANSMEMBRANE PROTEIN"/>
    <property type="match status" value="1"/>
</dbReference>
<evidence type="ECO:0000256" key="5">
    <source>
        <dbReference type="ARBA" id="ARBA00023128"/>
    </source>
</evidence>
<proteinExistence type="predicted"/>
<keyword evidence="2" id="KW-0812">Transmembrane</keyword>
<evidence type="ECO:0000256" key="2">
    <source>
        <dbReference type="ARBA" id="ARBA00022692"/>
    </source>
</evidence>
<dbReference type="GO" id="GO:0005743">
    <property type="term" value="C:mitochondrial inner membrane"/>
    <property type="evidence" value="ECO:0007669"/>
    <property type="project" value="UniProtKB-SubCell"/>
</dbReference>
<keyword evidence="8" id="KW-0732">Signal</keyword>
<reference evidence="10" key="1">
    <citation type="submission" date="2021-01" db="EMBL/GenBank/DDBJ databases">
        <authorList>
            <person name="Corre E."/>
            <person name="Pelletier E."/>
            <person name="Niang G."/>
            <person name="Scheremetjew M."/>
            <person name="Finn R."/>
            <person name="Kale V."/>
            <person name="Holt S."/>
            <person name="Cochrane G."/>
            <person name="Meng A."/>
            <person name="Brown T."/>
            <person name="Cohen L."/>
        </authorList>
    </citation>
    <scope>NUCLEOTIDE SEQUENCE</scope>
    <source>
        <strain evidence="10">RCC1130</strain>
    </source>
</reference>
<dbReference type="InterPro" id="IPR044202">
    <property type="entry name" value="LETM1/MDM38-like"/>
</dbReference>
<dbReference type="InterPro" id="IPR033122">
    <property type="entry name" value="LETM1-like_RBD"/>
</dbReference>
<dbReference type="AlphaFoldDB" id="A0A7S0IMW7"/>
<accession>A0A7S0IMW7</accession>
<keyword evidence="5 7" id="KW-0496">Mitochondrion</keyword>
<feature type="chain" id="PRO_5031018538" description="Letm1 RBD domain-containing protein" evidence="8">
    <location>
        <begin position="23"/>
        <end position="344"/>
    </location>
</feature>
<feature type="signal peptide" evidence="8">
    <location>
        <begin position="1"/>
        <end position="22"/>
    </location>
</feature>
<dbReference type="Pfam" id="PF07766">
    <property type="entry name" value="LETM1_RBD"/>
    <property type="match status" value="1"/>
</dbReference>
<sequence length="344" mass="37832">MVALGLLLASHSASLAVLQASAAPSLEIMGQELDLNPVNAIKSMPSQMGSALRKFQTGMGGIRRNWQEADAINKRVKRGGAPASYQEVTLLRKKSEDNMKLLQAGFVYLAAPELATAVLYFSPKMLPSTFEGEEGRLNRWRQLSRLRSTAVVQLLWALDDEAVRKGRRGLRGAERVERARQLLLARSPLRAARVVEDYTRPVSSSQQVAKKPLDGIPKPLLVAACRMIGIKFAPLPSMRRQALHKHLQNLIDEDAALARTDWASLSHSELMDACLDRGLGGLGDSDKELRELLRGWRELTDEARFVSEAVPPDAARLRLAALAVCAVGSCRREKAKLPSVLYSP</sequence>